<dbReference type="KEGG" id="ein:Eint_070360"/>
<feature type="compositionally biased region" description="Acidic residues" evidence="1">
    <location>
        <begin position="105"/>
        <end position="114"/>
    </location>
</feature>
<feature type="compositionally biased region" description="Polar residues" evidence="1">
    <location>
        <begin position="94"/>
        <end position="103"/>
    </location>
</feature>
<evidence type="ECO:0000313" key="3">
    <source>
        <dbReference type="Proteomes" id="UP000002313"/>
    </source>
</evidence>
<keyword evidence="3" id="KW-1185">Reference proteome</keyword>
<dbReference type="Proteomes" id="UP000002313">
    <property type="component" value="Chromosome VII"/>
</dbReference>
<reference evidence="2 3" key="1">
    <citation type="journal article" date="2010" name="Nat. Commun.">
        <title>The complete sequence of the smallest known nuclear genome from the microsporidian Encephalitozoon intestinalis.</title>
        <authorList>
            <person name="Corradi N."/>
            <person name="Pombert J.-F."/>
            <person name="Farinelli L."/>
            <person name="Didier E.S."/>
            <person name="Keeling P.J."/>
        </authorList>
    </citation>
    <scope>NUCLEOTIDE SEQUENCE [LARGE SCALE GENOMIC DNA]</scope>
    <source>
        <strain evidence="2 3">ATCC 50506</strain>
    </source>
</reference>
<feature type="compositionally biased region" description="Basic and acidic residues" evidence="1">
    <location>
        <begin position="218"/>
        <end position="231"/>
    </location>
</feature>
<evidence type="ECO:0000313" key="2">
    <source>
        <dbReference type="EMBL" id="ADM11800.1"/>
    </source>
</evidence>
<sequence length="268" mass="31377">MVFCMENFWSIVPCRSKREEKVIKSTYLKSYEATQSECESDFFSDSGGLDEARGKDNSRRMKRNERNISKKIRKTSSSMVSEPRIDEKKKQKPRTNSTVSSEELWSGEDEEIVDQTESFSGFKERKRDRNRRGKSEGNREVSSEDSHFEDIQGPRRSSRTIDASAKKTEILEKYRSRIYRDNKKSRDPEDISRESGIESNDYGKEERFSKSQGLNRFGDSKVNERDARNFDDSESEINFIMDVYDKSSLNNSLREKMFEYLNQIGRKG</sequence>
<dbReference type="OrthoDB" id="2194465at2759"/>
<evidence type="ECO:0000256" key="1">
    <source>
        <dbReference type="SAM" id="MobiDB-lite"/>
    </source>
</evidence>
<dbReference type="AlphaFoldDB" id="E0S7W5"/>
<feature type="compositionally biased region" description="Basic and acidic residues" evidence="1">
    <location>
        <begin position="164"/>
        <end position="209"/>
    </location>
</feature>
<dbReference type="RefSeq" id="XP_003073160.1">
    <property type="nucleotide sequence ID" value="XM_003073114.1"/>
</dbReference>
<organism evidence="2 3">
    <name type="scientific">Encephalitozoon intestinalis (strain ATCC 50506)</name>
    <name type="common">Microsporidian parasite</name>
    <name type="synonym">Septata intestinalis</name>
    <dbReference type="NCBI Taxonomy" id="876142"/>
    <lineage>
        <taxon>Eukaryota</taxon>
        <taxon>Fungi</taxon>
        <taxon>Fungi incertae sedis</taxon>
        <taxon>Microsporidia</taxon>
        <taxon>Unikaryonidae</taxon>
        <taxon>Encephalitozoon</taxon>
    </lineage>
</organism>
<reference evidence="2 3" key="2">
    <citation type="journal article" date="2012" name="Proc. Natl. Acad. Sci. U.S.A.">
        <title>Gain and loss of multiple functionally related, horizontally transferred genes in the reduced genomes of two microsporidian parasites.</title>
        <authorList>
            <person name="Pombert J.-F."/>
            <person name="Selman M."/>
            <person name="Burki F."/>
            <person name="Bardell F.T."/>
            <person name="Farinelli L."/>
            <person name="Solter L.F."/>
            <person name="Whitman D.W."/>
            <person name="Weiss L.M."/>
            <person name="Corradi N."/>
            <person name="Keeling P.J."/>
        </authorList>
    </citation>
    <scope>NUCLEOTIDE SEQUENCE [LARGE SCALE GENOMIC DNA]</scope>
    <source>
        <strain evidence="2 3">ATCC 50506</strain>
    </source>
</reference>
<protein>
    <submittedName>
        <fullName evidence="2">Uncharacterized protein</fullName>
    </submittedName>
</protein>
<feature type="region of interest" description="Disordered" evidence="1">
    <location>
        <begin position="35"/>
        <end position="231"/>
    </location>
</feature>
<proteinExistence type="predicted"/>
<dbReference type="VEuPathDB" id="MicrosporidiaDB:Eint_070360"/>
<feature type="compositionally biased region" description="Basic and acidic residues" evidence="1">
    <location>
        <begin position="50"/>
        <end position="68"/>
    </location>
</feature>
<dbReference type="HOGENOM" id="CLU_970096_0_0_1"/>
<dbReference type="EMBL" id="CP001948">
    <property type="protein sequence ID" value="ADM11800.1"/>
    <property type="molecule type" value="Genomic_DNA"/>
</dbReference>
<feature type="compositionally biased region" description="Basic and acidic residues" evidence="1">
    <location>
        <begin position="122"/>
        <end position="153"/>
    </location>
</feature>
<gene>
    <name evidence="2" type="ORF">Eint_070360</name>
</gene>
<name>E0S7W5_ENCIT</name>
<accession>E0S7W5</accession>
<dbReference type="GeneID" id="9697978"/>